<dbReference type="InterPro" id="IPR036873">
    <property type="entry name" value="Rhodanese-like_dom_sf"/>
</dbReference>
<dbReference type="Pfam" id="PF00581">
    <property type="entry name" value="Rhodanese"/>
    <property type="match status" value="1"/>
</dbReference>
<dbReference type="OrthoDB" id="9778326at2"/>
<organism evidence="3 4">
    <name type="scientific">Pseudolysobacter antarcticus</name>
    <dbReference type="NCBI Taxonomy" id="2511995"/>
    <lineage>
        <taxon>Bacteria</taxon>
        <taxon>Pseudomonadati</taxon>
        <taxon>Pseudomonadota</taxon>
        <taxon>Gammaproteobacteria</taxon>
        <taxon>Lysobacterales</taxon>
        <taxon>Rhodanobacteraceae</taxon>
        <taxon>Pseudolysobacter</taxon>
    </lineage>
</organism>
<comment type="catalytic activity">
    <reaction evidence="1">
        <text>uridine(34) in tRNA + AH2 + O2 = 5-hydroxyuridine(34) in tRNA + A + H2O</text>
        <dbReference type="Rhea" id="RHEA:64224"/>
        <dbReference type="Rhea" id="RHEA-COMP:11727"/>
        <dbReference type="Rhea" id="RHEA-COMP:13381"/>
        <dbReference type="ChEBI" id="CHEBI:13193"/>
        <dbReference type="ChEBI" id="CHEBI:15377"/>
        <dbReference type="ChEBI" id="CHEBI:15379"/>
        <dbReference type="ChEBI" id="CHEBI:17499"/>
        <dbReference type="ChEBI" id="CHEBI:65315"/>
        <dbReference type="ChEBI" id="CHEBI:136877"/>
    </reaction>
</comment>
<keyword evidence="1" id="KW-0560">Oxidoreductase</keyword>
<proteinExistence type="inferred from homology"/>
<accession>A0A411HHV4</accession>
<dbReference type="Pfam" id="PF17773">
    <property type="entry name" value="UPF0176_N"/>
    <property type="match status" value="1"/>
</dbReference>
<reference evidence="3 4" key="1">
    <citation type="submission" date="2019-01" db="EMBL/GenBank/DDBJ databases">
        <title>Pseudolysobacter antarctica gen. nov., sp. nov., isolated from Fildes Peninsula, Antarctica.</title>
        <authorList>
            <person name="Wei Z."/>
            <person name="Peng F."/>
        </authorList>
    </citation>
    <scope>NUCLEOTIDE SEQUENCE [LARGE SCALE GENOMIC DNA]</scope>
    <source>
        <strain evidence="3 4">AQ6-296</strain>
    </source>
</reference>
<dbReference type="GO" id="GO:0016705">
    <property type="term" value="F:oxidoreductase activity, acting on paired donors, with incorporation or reduction of molecular oxygen"/>
    <property type="evidence" value="ECO:0007669"/>
    <property type="project" value="UniProtKB-UniRule"/>
</dbReference>
<dbReference type="NCBIfam" id="NF001136">
    <property type="entry name" value="PRK00142.1-4"/>
    <property type="match status" value="1"/>
</dbReference>
<dbReference type="PANTHER" id="PTHR43268:SF3">
    <property type="entry name" value="RHODANESE-LIKE DOMAIN-CONTAINING PROTEIN 7-RELATED"/>
    <property type="match status" value="1"/>
</dbReference>
<dbReference type="EC" id="1.14.-.-" evidence="1"/>
<comment type="similarity">
    <text evidence="1">Belongs to the TrhO family.</text>
</comment>
<dbReference type="InterPro" id="IPR001763">
    <property type="entry name" value="Rhodanese-like_dom"/>
</dbReference>
<dbReference type="CDD" id="cd01518">
    <property type="entry name" value="RHOD_YceA"/>
    <property type="match status" value="1"/>
</dbReference>
<dbReference type="InterPro" id="IPR020936">
    <property type="entry name" value="TrhO"/>
</dbReference>
<feature type="domain" description="Rhodanese" evidence="2">
    <location>
        <begin position="131"/>
        <end position="225"/>
    </location>
</feature>
<protein>
    <recommendedName>
        <fullName evidence="1">tRNA uridine(34) hydroxylase</fullName>
        <ecNumber evidence="1">1.14.-.-</ecNumber>
    </recommendedName>
    <alternativeName>
        <fullName evidence="1">tRNA hydroxylation protein O</fullName>
    </alternativeName>
</protein>
<dbReference type="KEGG" id="xbc:ELE36_06815"/>
<dbReference type="Proteomes" id="UP000291562">
    <property type="component" value="Chromosome"/>
</dbReference>
<keyword evidence="3" id="KW-0808">Transferase</keyword>
<evidence type="ECO:0000313" key="3">
    <source>
        <dbReference type="EMBL" id="QBB70099.1"/>
    </source>
</evidence>
<dbReference type="GO" id="GO:0016740">
    <property type="term" value="F:transferase activity"/>
    <property type="evidence" value="ECO:0007669"/>
    <property type="project" value="UniProtKB-KW"/>
</dbReference>
<evidence type="ECO:0000256" key="1">
    <source>
        <dbReference type="HAMAP-Rule" id="MF_00469"/>
    </source>
</evidence>
<keyword evidence="4" id="KW-1185">Reference proteome</keyword>
<evidence type="ECO:0000259" key="2">
    <source>
        <dbReference type="PROSITE" id="PS50206"/>
    </source>
</evidence>
<evidence type="ECO:0000313" key="4">
    <source>
        <dbReference type="Proteomes" id="UP000291562"/>
    </source>
</evidence>
<dbReference type="SUPFAM" id="SSF52821">
    <property type="entry name" value="Rhodanese/Cell cycle control phosphatase"/>
    <property type="match status" value="1"/>
</dbReference>
<dbReference type="EMBL" id="CP035704">
    <property type="protein sequence ID" value="QBB70099.1"/>
    <property type="molecule type" value="Genomic_DNA"/>
</dbReference>
<dbReference type="PANTHER" id="PTHR43268">
    <property type="entry name" value="THIOSULFATE SULFURTRANSFERASE/RHODANESE-LIKE DOMAIN-CONTAINING PROTEIN 2"/>
    <property type="match status" value="1"/>
</dbReference>
<dbReference type="InterPro" id="IPR040503">
    <property type="entry name" value="TRHO_N"/>
</dbReference>
<dbReference type="PROSITE" id="PS50206">
    <property type="entry name" value="RHODANESE_3"/>
    <property type="match status" value="1"/>
</dbReference>
<name>A0A411HHV4_9GAMM</name>
<dbReference type="GO" id="GO:0006400">
    <property type="term" value="P:tRNA modification"/>
    <property type="evidence" value="ECO:0007669"/>
    <property type="project" value="UniProtKB-UniRule"/>
</dbReference>
<dbReference type="RefSeq" id="WP_129832358.1">
    <property type="nucleotide sequence ID" value="NZ_CP035704.1"/>
</dbReference>
<dbReference type="SMART" id="SM00450">
    <property type="entry name" value="RHOD"/>
    <property type="match status" value="1"/>
</dbReference>
<dbReference type="AlphaFoldDB" id="A0A411HHV4"/>
<gene>
    <name evidence="1" type="primary">trhO</name>
    <name evidence="3" type="ORF">ELE36_06815</name>
</gene>
<sequence length="278" mass="30504">MSALAKLTSADLQVATFYQFTALDSLSELRSCLQILGDQHGLRGTLLLADEGINATVSGSADGIAALREHLQNDPRFAALNWKQAAADDVPFQRWKVRIKREIVSFGLADLHPEQRTGIAVAPKDWDALIARDDIVLIDTRNDYEVAVGRFDGAIDPATRKFSDFPQFVEQQLRGRENQPIAMYCTGGIRCEKASAYLLQQGFGEVFQLHGGILNYLAEKPAAESRWQGECFVFDERVAVDHAQRGGRYVLCADCGIPLLLDAGTRCAACVDAVAKNS</sequence>
<dbReference type="Gene3D" id="3.40.250.10">
    <property type="entry name" value="Rhodanese-like domain"/>
    <property type="match status" value="1"/>
</dbReference>
<dbReference type="Gene3D" id="3.30.70.100">
    <property type="match status" value="1"/>
</dbReference>
<keyword evidence="1" id="KW-0819">tRNA processing</keyword>
<comment type="function">
    <text evidence="1">Catalyzes oxygen-dependent 5-hydroxyuridine (ho5U) modification at position 34 in tRNAs.</text>
</comment>
<dbReference type="HAMAP" id="MF_00469">
    <property type="entry name" value="TrhO"/>
    <property type="match status" value="1"/>
</dbReference>